<feature type="chain" id="PRO_5038161862" description="Flagella basal body P-ring formation protein FlgA" evidence="1">
    <location>
        <begin position="38"/>
        <end position="165"/>
    </location>
</feature>
<protein>
    <recommendedName>
        <fullName evidence="1">Flagella basal body P-ring formation protein FlgA</fullName>
    </recommendedName>
</protein>
<dbReference type="PANTHER" id="PTHR36307:SF1">
    <property type="entry name" value="FLAGELLA BASAL BODY P-RING FORMATION PROTEIN FLGA"/>
    <property type="match status" value="1"/>
</dbReference>
<comment type="similarity">
    <text evidence="1">Belongs to the FlgA family.</text>
</comment>
<feature type="domain" description="Flagella basal body P-ring formation protein FlgA SAF" evidence="2">
    <location>
        <begin position="79"/>
        <end position="163"/>
    </location>
</feature>
<comment type="subcellular location">
    <subcellularLocation>
        <location evidence="1">Periplasm</location>
    </subcellularLocation>
</comment>
<dbReference type="EMBL" id="JAFMPP010000001">
    <property type="protein sequence ID" value="MBO0660948.1"/>
    <property type="molecule type" value="Genomic_DNA"/>
</dbReference>
<reference evidence="3" key="1">
    <citation type="submission" date="2021-03" db="EMBL/GenBank/DDBJ databases">
        <title>Whole genome sequence of Jiella sp. CQZ9-1.</title>
        <authorList>
            <person name="Tuo L."/>
        </authorList>
    </citation>
    <scope>NUCLEOTIDE SEQUENCE</scope>
    <source>
        <strain evidence="3">CQZ9-1</strain>
    </source>
</reference>
<comment type="caution">
    <text evidence="3">The sequence shown here is derived from an EMBL/GenBank/DDBJ whole genome shotgun (WGS) entry which is preliminary data.</text>
</comment>
<gene>
    <name evidence="3" type="primary">flgA</name>
    <name evidence="3" type="ORF">J1C48_00035</name>
</gene>
<name>A0A939JQJ5_9HYPH</name>
<dbReference type="GO" id="GO:0044780">
    <property type="term" value="P:bacterial-type flagellum assembly"/>
    <property type="evidence" value="ECO:0007669"/>
    <property type="project" value="InterPro"/>
</dbReference>
<keyword evidence="3" id="KW-0969">Cilium</keyword>
<keyword evidence="1" id="KW-0732">Signal</keyword>
<keyword evidence="3" id="KW-0966">Cell projection</keyword>
<proteinExistence type="inferred from homology"/>
<dbReference type="AlphaFoldDB" id="A0A939JQJ5"/>
<evidence type="ECO:0000259" key="2">
    <source>
        <dbReference type="Pfam" id="PF13144"/>
    </source>
</evidence>
<dbReference type="Gene3D" id="2.30.30.760">
    <property type="match status" value="1"/>
</dbReference>
<evidence type="ECO:0000313" key="4">
    <source>
        <dbReference type="Proteomes" id="UP000664122"/>
    </source>
</evidence>
<dbReference type="Pfam" id="PF13144">
    <property type="entry name" value="ChapFlgA"/>
    <property type="match status" value="1"/>
</dbReference>
<keyword evidence="3" id="KW-0282">Flagellum</keyword>
<keyword evidence="4" id="KW-1185">Reference proteome</keyword>
<evidence type="ECO:0000256" key="1">
    <source>
        <dbReference type="RuleBase" id="RU362063"/>
    </source>
</evidence>
<keyword evidence="1" id="KW-0574">Periplasm</keyword>
<feature type="signal peptide" evidence="1">
    <location>
        <begin position="1"/>
        <end position="37"/>
    </location>
</feature>
<dbReference type="InterPro" id="IPR039246">
    <property type="entry name" value="Flagellar_FlgA"/>
</dbReference>
<dbReference type="NCBIfam" id="TIGR03170">
    <property type="entry name" value="flgA_cterm"/>
    <property type="match status" value="1"/>
</dbReference>
<dbReference type="Proteomes" id="UP000664122">
    <property type="component" value="Unassembled WGS sequence"/>
</dbReference>
<organism evidence="3 4">
    <name type="scientific">Jiella flava</name>
    <dbReference type="NCBI Taxonomy" id="2816857"/>
    <lineage>
        <taxon>Bacteria</taxon>
        <taxon>Pseudomonadati</taxon>
        <taxon>Pseudomonadota</taxon>
        <taxon>Alphaproteobacteria</taxon>
        <taxon>Hyphomicrobiales</taxon>
        <taxon>Aurantimonadaceae</taxon>
        <taxon>Jiella</taxon>
    </lineage>
</organism>
<accession>A0A939JQJ5</accession>
<dbReference type="InterPro" id="IPR017585">
    <property type="entry name" value="SAF_FlgA"/>
</dbReference>
<dbReference type="GO" id="GO:0042597">
    <property type="term" value="C:periplasmic space"/>
    <property type="evidence" value="ECO:0007669"/>
    <property type="project" value="UniProtKB-SubCell"/>
</dbReference>
<keyword evidence="1" id="KW-1005">Bacterial flagellum biogenesis</keyword>
<comment type="function">
    <text evidence="1">Involved in the assembly process of the P-ring formation. It may associate with FlgF on the rod constituting a structure essential for the P-ring assembly or may act as a modulator protein for the P-ring assembly.</text>
</comment>
<sequence length="165" mass="17126">MRRSSPQPGRLRGLFGRLLAFAILASASAGLSPAAAAELELPVPSTVIYPGESIIDHGLSTAPFIVKDDKVDLFVLDPKTLEGMVAKRTLLPGNAIRLSDIALPNLVKAGSQVKMIYQTAGLVITGLGTALRSGAVGDQVKVRNLDSGLVVSGVVEADGTIRIQG</sequence>
<dbReference type="PANTHER" id="PTHR36307">
    <property type="entry name" value="FLAGELLA BASAL BODY P-RING FORMATION PROTEIN FLGA"/>
    <property type="match status" value="1"/>
</dbReference>
<evidence type="ECO:0000313" key="3">
    <source>
        <dbReference type="EMBL" id="MBO0660948.1"/>
    </source>
</evidence>